<comment type="caution">
    <text evidence="2">The sequence shown here is derived from an EMBL/GenBank/DDBJ whole genome shotgun (WGS) entry which is preliminary data.</text>
</comment>
<evidence type="ECO:0000256" key="1">
    <source>
        <dbReference type="SAM" id="MobiDB-lite"/>
    </source>
</evidence>
<accession>A0A426X4Q2</accession>
<gene>
    <name evidence="2" type="ORF">B296_00042193</name>
</gene>
<evidence type="ECO:0000313" key="2">
    <source>
        <dbReference type="EMBL" id="RRT34462.1"/>
    </source>
</evidence>
<feature type="region of interest" description="Disordered" evidence="1">
    <location>
        <begin position="118"/>
        <end position="153"/>
    </location>
</feature>
<reference evidence="2 3" key="1">
    <citation type="journal article" date="2014" name="Agronomy (Basel)">
        <title>A Draft Genome Sequence for Ensete ventricosum, the Drought-Tolerant Tree Against Hunger.</title>
        <authorList>
            <person name="Harrison J."/>
            <person name="Moore K.A."/>
            <person name="Paszkiewicz K."/>
            <person name="Jones T."/>
            <person name="Grant M."/>
            <person name="Ambacheew D."/>
            <person name="Muzemil S."/>
            <person name="Studholme D.J."/>
        </authorList>
    </citation>
    <scope>NUCLEOTIDE SEQUENCE [LARGE SCALE GENOMIC DNA]</scope>
</reference>
<sequence length="184" mass="19899">MRLLQREEDEGGAARGDYGSKGGWLQPSVARRGERMGDGDAVEGWKAATTKEEVAIVTDDGCGCGEEKRLGRGGSGVRRGSERKVRRALLEQRSRRGMADWKRLRLWLRRGDGGREEKEAAGFGEICGSGRAAGSDEETREEGEEGAAGAAAEKGYGRLEAAAVVVEERRWWPERRGSEGCGSG</sequence>
<feature type="non-terminal residue" evidence="2">
    <location>
        <position position="184"/>
    </location>
</feature>
<dbReference type="EMBL" id="AMZH03026760">
    <property type="protein sequence ID" value="RRT34462.1"/>
    <property type="molecule type" value="Genomic_DNA"/>
</dbReference>
<evidence type="ECO:0008006" key="4">
    <source>
        <dbReference type="Google" id="ProtNLM"/>
    </source>
</evidence>
<evidence type="ECO:0000313" key="3">
    <source>
        <dbReference type="Proteomes" id="UP000287651"/>
    </source>
</evidence>
<feature type="region of interest" description="Disordered" evidence="1">
    <location>
        <begin position="1"/>
        <end position="40"/>
    </location>
</feature>
<name>A0A426X4Q2_ENSVE</name>
<proteinExistence type="predicted"/>
<dbReference type="AlphaFoldDB" id="A0A426X4Q2"/>
<feature type="region of interest" description="Disordered" evidence="1">
    <location>
        <begin position="64"/>
        <end position="84"/>
    </location>
</feature>
<dbReference type="Proteomes" id="UP000287651">
    <property type="component" value="Unassembled WGS sequence"/>
</dbReference>
<feature type="compositionally biased region" description="Acidic residues" evidence="1">
    <location>
        <begin position="135"/>
        <end position="145"/>
    </location>
</feature>
<organism evidence="2 3">
    <name type="scientific">Ensete ventricosum</name>
    <name type="common">Abyssinian banana</name>
    <name type="synonym">Musa ensete</name>
    <dbReference type="NCBI Taxonomy" id="4639"/>
    <lineage>
        <taxon>Eukaryota</taxon>
        <taxon>Viridiplantae</taxon>
        <taxon>Streptophyta</taxon>
        <taxon>Embryophyta</taxon>
        <taxon>Tracheophyta</taxon>
        <taxon>Spermatophyta</taxon>
        <taxon>Magnoliopsida</taxon>
        <taxon>Liliopsida</taxon>
        <taxon>Zingiberales</taxon>
        <taxon>Musaceae</taxon>
        <taxon>Ensete</taxon>
    </lineage>
</organism>
<protein>
    <recommendedName>
        <fullName evidence="4">DUF834 domain-containing protein</fullName>
    </recommendedName>
</protein>